<comment type="caution">
    <text evidence="1">The sequence shown here is derived from an EMBL/GenBank/DDBJ whole genome shotgun (WGS) entry which is preliminary data.</text>
</comment>
<keyword evidence="2" id="KW-1185">Reference proteome</keyword>
<sequence>MATINIREVPTEWLNRIWYSIRGASDLLSSPFGWQHRESMKLNRQKVIDWAQDKQARMTPWGVQYLSPERGEWVPYLHGILDATICGRWIREQPHQCINCGGSASCQSSAPRVGIPYCLGDLMYAVQNSHLADPSLDIMKHGKVEIASPHNDSCRITELPTELLQHIISYLAPSNTTYQFFPTRLDTTRSVRIVQKFTPQPAVKENAPPPDGVMKRYQPVRYNTTDRPPATASAHLALAATCRRLQEEVYSSFYSENSFILHITAGTIENAVRSRDFRQFQTWTRILLNSAKDGKSPSWPITTRAASYMRNLTLIISLPPAPVSKDIDILEAKVSETMTALSAAKHLDSLTVDFQQSMQKRDKRYAAQILNIDLLEAEVDGNGKLTIAVHDPNVQSVRTWNKAQRVLKPLLRGPKGVKKVVLSGPISDDLVKELQNALKSDSPVETSKRAVEILDESLRVSRATKKRRI</sequence>
<protein>
    <submittedName>
        <fullName evidence="1">Uncharacterized protein</fullName>
    </submittedName>
</protein>
<dbReference type="OrthoDB" id="3638571at2759"/>
<gene>
    <name evidence="1" type="ORF">HII31_05430</name>
</gene>
<organism evidence="1 2">
    <name type="scientific">Pseudocercospora fuligena</name>
    <dbReference type="NCBI Taxonomy" id="685502"/>
    <lineage>
        <taxon>Eukaryota</taxon>
        <taxon>Fungi</taxon>
        <taxon>Dikarya</taxon>
        <taxon>Ascomycota</taxon>
        <taxon>Pezizomycotina</taxon>
        <taxon>Dothideomycetes</taxon>
        <taxon>Dothideomycetidae</taxon>
        <taxon>Mycosphaerellales</taxon>
        <taxon>Mycosphaerellaceae</taxon>
        <taxon>Pseudocercospora</taxon>
    </lineage>
</organism>
<evidence type="ECO:0000313" key="2">
    <source>
        <dbReference type="Proteomes" id="UP000660729"/>
    </source>
</evidence>
<proteinExistence type="predicted"/>
<dbReference type="Proteomes" id="UP000660729">
    <property type="component" value="Unassembled WGS sequence"/>
</dbReference>
<dbReference type="EMBL" id="JABCIY010000091">
    <property type="protein sequence ID" value="KAF7193204.1"/>
    <property type="molecule type" value="Genomic_DNA"/>
</dbReference>
<accession>A0A8H6RLG0</accession>
<reference evidence="1" key="1">
    <citation type="submission" date="2020-04" db="EMBL/GenBank/DDBJ databases">
        <title>Draft genome resource of the tomato pathogen Pseudocercospora fuligena.</title>
        <authorList>
            <person name="Zaccaron A."/>
        </authorList>
    </citation>
    <scope>NUCLEOTIDE SEQUENCE</scope>
    <source>
        <strain evidence="1">PF001</strain>
    </source>
</reference>
<evidence type="ECO:0000313" key="1">
    <source>
        <dbReference type="EMBL" id="KAF7193204.1"/>
    </source>
</evidence>
<name>A0A8H6RLG0_9PEZI</name>
<dbReference type="AlphaFoldDB" id="A0A8H6RLG0"/>